<reference evidence="4" key="1">
    <citation type="submission" date="2025-08" db="UniProtKB">
        <authorList>
            <consortium name="RefSeq"/>
        </authorList>
    </citation>
    <scope>IDENTIFICATION</scope>
    <source>
        <strain evidence="4">14028-0561.14</strain>
        <tissue evidence="4">Whole fly</tissue>
    </source>
</reference>
<keyword evidence="3" id="KW-1185">Reference proteome</keyword>
<feature type="compositionally biased region" description="Basic residues" evidence="1">
    <location>
        <begin position="319"/>
        <end position="331"/>
    </location>
</feature>
<organism evidence="3 4">
    <name type="scientific">Drosophila kikkawai</name>
    <name type="common">Fruit fly</name>
    <dbReference type="NCBI Taxonomy" id="30033"/>
    <lineage>
        <taxon>Eukaryota</taxon>
        <taxon>Metazoa</taxon>
        <taxon>Ecdysozoa</taxon>
        <taxon>Arthropoda</taxon>
        <taxon>Hexapoda</taxon>
        <taxon>Insecta</taxon>
        <taxon>Pterygota</taxon>
        <taxon>Neoptera</taxon>
        <taxon>Endopterygota</taxon>
        <taxon>Diptera</taxon>
        <taxon>Brachycera</taxon>
        <taxon>Muscomorpha</taxon>
        <taxon>Ephydroidea</taxon>
        <taxon>Drosophilidae</taxon>
        <taxon>Drosophila</taxon>
        <taxon>Sophophora</taxon>
    </lineage>
</organism>
<feature type="transmembrane region" description="Helical" evidence="2">
    <location>
        <begin position="52"/>
        <end position="73"/>
    </location>
</feature>
<sequence length="583" mass="67750">MYVWDDLVAYRRARNSFSGKVYGILLFWLILAFLQWMVVSLVEDARRIFREYFYICLIAFGLAVFIFAAFIFADALRYMQALNAVISLIIVELQIIATFMLVVFSWWADVLVFFLIAVVLVFLFLLIGIFLPRRVDLTLDIAVLFIIAFIFLIIAVFSLAILMSLWLPKWLFYLVVELAVTLTVLLFVIYHAQTIHGNRFAEMRLNDFFLGSLILFHDFLIIFWLTFYWQIRYRPVTADNWVASSKPFISDQDWPTTPVPKAWKQWSGDDLTQPSWDEGKGAGEEYTYEPDNANNLKEFKHKNKAQQNPNIDSRSQIPNRKKQKKKKKIKARPTTMDWSVFPAFTESSHYAEQQIREPVPSEGEARHPGVLYKVKPIDGREFPEMEQPDLNKDKPVGFDSVYGEAKGKPKVVFGNPPIGFPLADRLEALDPDNNEWEVVGEEEQVNKFGHFVDEAEQLEKMRQENKTTFKRPQFLGDEMQGLNGDMQIPEWEVLTQEELRNLSDTHVPSGREEDIAEPLTTRPFYDPTDQPEFLKLVMNDTTVNPLAEPLTPSMFDEDYDILSSQPEYLELELNDTTVDKMRF</sequence>
<feature type="region of interest" description="Disordered" evidence="1">
    <location>
        <begin position="263"/>
        <end position="332"/>
    </location>
</feature>
<feature type="transmembrane region" description="Helical" evidence="2">
    <location>
        <begin position="143"/>
        <end position="164"/>
    </location>
</feature>
<keyword evidence="2" id="KW-0812">Transmembrane</keyword>
<proteinExistence type="predicted"/>
<name>A0A6P4JH19_DROKI</name>
<keyword evidence="2" id="KW-0472">Membrane</keyword>
<evidence type="ECO:0000256" key="2">
    <source>
        <dbReference type="SAM" id="Phobius"/>
    </source>
</evidence>
<keyword evidence="2" id="KW-1133">Transmembrane helix</keyword>
<evidence type="ECO:0000313" key="4">
    <source>
        <dbReference type="RefSeq" id="XP_017034134.2"/>
    </source>
</evidence>
<evidence type="ECO:0000313" key="3">
    <source>
        <dbReference type="Proteomes" id="UP001652661"/>
    </source>
</evidence>
<gene>
    <name evidence="4" type="primary">LOC108083017</name>
</gene>
<feature type="transmembrane region" description="Helical" evidence="2">
    <location>
        <begin position="170"/>
        <end position="188"/>
    </location>
</feature>
<dbReference type="Proteomes" id="UP001652661">
    <property type="component" value="Chromosome 3L"/>
</dbReference>
<dbReference type="GeneID" id="108083017"/>
<feature type="transmembrane region" description="Helical" evidence="2">
    <location>
        <begin position="208"/>
        <end position="229"/>
    </location>
</feature>
<evidence type="ECO:0000256" key="1">
    <source>
        <dbReference type="SAM" id="MobiDB-lite"/>
    </source>
</evidence>
<protein>
    <submittedName>
        <fullName evidence="4">Uncharacterized protein</fullName>
    </submittedName>
</protein>
<feature type="transmembrane region" description="Helical" evidence="2">
    <location>
        <begin position="21"/>
        <end position="40"/>
    </location>
</feature>
<feature type="transmembrane region" description="Helical" evidence="2">
    <location>
        <begin position="85"/>
        <end position="104"/>
    </location>
</feature>
<accession>A0A6P4JH19</accession>
<feature type="transmembrane region" description="Helical" evidence="2">
    <location>
        <begin position="110"/>
        <end position="131"/>
    </location>
</feature>
<dbReference type="OrthoDB" id="7867995at2759"/>
<feature type="compositionally biased region" description="Polar residues" evidence="1">
    <location>
        <begin position="305"/>
        <end position="318"/>
    </location>
</feature>
<dbReference type="RefSeq" id="XP_017034134.2">
    <property type="nucleotide sequence ID" value="XM_017178645.3"/>
</dbReference>